<keyword evidence="1" id="KW-0472">Membrane</keyword>
<dbReference type="PANTHER" id="PTHR34387:SF1">
    <property type="entry name" value="PERIPLASMIC IMMUNOGENIC PROTEIN"/>
    <property type="match status" value="1"/>
</dbReference>
<evidence type="ECO:0000256" key="1">
    <source>
        <dbReference type="SAM" id="Phobius"/>
    </source>
</evidence>
<comment type="caution">
    <text evidence="2">The sequence shown here is derived from an EMBL/GenBank/DDBJ whole genome shotgun (WGS) entry which is preliminary data.</text>
</comment>
<dbReference type="Gene3D" id="3.30.110.170">
    <property type="entry name" value="Protein of unknown function (DUF541), domain 1"/>
    <property type="match status" value="1"/>
</dbReference>
<dbReference type="STRING" id="1798553.A3H70_04805"/>
<dbReference type="GO" id="GO:0006974">
    <property type="term" value="P:DNA damage response"/>
    <property type="evidence" value="ECO:0007669"/>
    <property type="project" value="TreeGrafter"/>
</dbReference>
<dbReference type="AlphaFoldDB" id="A0A1G2BT44"/>
<name>A0A1G2BT44_9BACT</name>
<dbReference type="PANTHER" id="PTHR34387">
    <property type="entry name" value="SLR1258 PROTEIN"/>
    <property type="match status" value="1"/>
</dbReference>
<dbReference type="InterPro" id="IPR007497">
    <property type="entry name" value="SIMPL/DUF541"/>
</dbReference>
<dbReference type="Proteomes" id="UP000178109">
    <property type="component" value="Unassembled WGS sequence"/>
</dbReference>
<dbReference type="Pfam" id="PF04402">
    <property type="entry name" value="SIMPL"/>
    <property type="match status" value="1"/>
</dbReference>
<proteinExistence type="predicted"/>
<protein>
    <recommendedName>
        <fullName evidence="4">SIMPL domain-containing protein</fullName>
    </recommendedName>
</protein>
<keyword evidence="1" id="KW-0812">Transmembrane</keyword>
<evidence type="ECO:0000313" key="3">
    <source>
        <dbReference type="Proteomes" id="UP000178109"/>
    </source>
</evidence>
<evidence type="ECO:0008006" key="4">
    <source>
        <dbReference type="Google" id="ProtNLM"/>
    </source>
</evidence>
<dbReference type="Gene3D" id="3.30.70.2970">
    <property type="entry name" value="Protein of unknown function (DUF541), domain 2"/>
    <property type="match status" value="1"/>
</dbReference>
<reference evidence="2 3" key="1">
    <citation type="journal article" date="2016" name="Nat. Commun.">
        <title>Thousands of microbial genomes shed light on interconnected biogeochemical processes in an aquifer system.</title>
        <authorList>
            <person name="Anantharaman K."/>
            <person name="Brown C.T."/>
            <person name="Hug L.A."/>
            <person name="Sharon I."/>
            <person name="Castelle C.J."/>
            <person name="Probst A.J."/>
            <person name="Thomas B.C."/>
            <person name="Singh A."/>
            <person name="Wilkins M.J."/>
            <person name="Karaoz U."/>
            <person name="Brodie E.L."/>
            <person name="Williams K.H."/>
            <person name="Hubbard S.S."/>
            <person name="Banfield J.F."/>
        </authorList>
    </citation>
    <scope>NUCLEOTIDE SEQUENCE [LARGE SCALE GENOMIC DNA]</scope>
</reference>
<dbReference type="EMBL" id="MHKO01000027">
    <property type="protein sequence ID" value="OGY92168.1"/>
    <property type="molecule type" value="Genomic_DNA"/>
</dbReference>
<feature type="transmembrane region" description="Helical" evidence="1">
    <location>
        <begin position="9"/>
        <end position="29"/>
    </location>
</feature>
<gene>
    <name evidence="2" type="ORF">A3H70_04805</name>
</gene>
<evidence type="ECO:0000313" key="2">
    <source>
        <dbReference type="EMBL" id="OGY92168.1"/>
    </source>
</evidence>
<accession>A0A1G2BT44</accession>
<dbReference type="InterPro" id="IPR052022">
    <property type="entry name" value="26kDa_periplasmic_antigen"/>
</dbReference>
<sequence>MPNDQVKNYLYITIIAALLLGAFASIKYVTAYSKAIQPSSFRSFNVSGDGKEVVVPDIAQFSFGVITEGGKDIAKLQKENTDKVNKTIEFLKSKNIDKKDIATENYSVDPRYQYFDCSSGRLCPPAEIIGYTVNQTVSVKIRNFDIIGDTLSGVVQNGANNVSQLQFTIDDPTEVQNQARAKAIVKAQAKAKAIAKAADFSLGRLLSIDESSQSSPLPMYGGYGIGGDAKLDRAESVPSIEPGSREVNVYVTLTYEIE</sequence>
<organism evidence="2 3">
    <name type="scientific">Candidatus Komeilibacteria bacterium RIFCSPLOWO2_02_FULL_48_11</name>
    <dbReference type="NCBI Taxonomy" id="1798553"/>
    <lineage>
        <taxon>Bacteria</taxon>
        <taxon>Candidatus Komeiliibacteriota</taxon>
    </lineage>
</organism>
<keyword evidence="1" id="KW-1133">Transmembrane helix</keyword>